<dbReference type="SUPFAM" id="SSF50129">
    <property type="entry name" value="GroES-like"/>
    <property type="match status" value="1"/>
</dbReference>
<dbReference type="Proteomes" id="UP000646749">
    <property type="component" value="Unassembled WGS sequence"/>
</dbReference>
<keyword evidence="2" id="KW-0479">Metal-binding</keyword>
<dbReference type="Pfam" id="PF08240">
    <property type="entry name" value="ADH_N"/>
    <property type="match status" value="1"/>
</dbReference>
<evidence type="ECO:0000313" key="7">
    <source>
        <dbReference type="Proteomes" id="UP000646749"/>
    </source>
</evidence>
<sequence length="391" mass="42546">MKALVWEGANEVAVRQVPDPQIRNEQDAIVRVRRTVTCGSDLHLLGGYVPFMERGDVLGHEFLGEIVEVGPQVRNHRVGDRVVVCSFISCGKCWYCQQQQFSLCDNGNTNPAITENVWGSAPGGCYGYSHALGGFAGSHAEYIRIPYADQGAFTVPEGVSDERALFASDSAPTGWMGADLGGVKPGDVVAVWGAGAVGQLAARASVLLGAERVIVIDRLDNRLEMTRRHIGVETLNYEQDDIGAELLERSGGRGPDVCIEAVGMESHSGGPQLWYDQVKQQLRIETDRPVAAREAIYHCRKGGSVFVLGVFAGMVDKFPLGALMNKGLTLRGAQQHGQRYIPMLLERMARGELVTEHLGTHTMPLDEAPRGYELFKQKLDGCVRAVFEPAA</sequence>
<proteinExistence type="predicted"/>
<dbReference type="SUPFAM" id="SSF51735">
    <property type="entry name" value="NAD(P)-binding Rossmann-fold domains"/>
    <property type="match status" value="1"/>
</dbReference>
<dbReference type="InterPro" id="IPR036291">
    <property type="entry name" value="NAD(P)-bd_dom_sf"/>
</dbReference>
<dbReference type="Gene3D" id="3.40.50.720">
    <property type="entry name" value="NAD(P)-binding Rossmann-like Domain"/>
    <property type="match status" value="1"/>
</dbReference>
<evidence type="ECO:0000256" key="2">
    <source>
        <dbReference type="ARBA" id="ARBA00022723"/>
    </source>
</evidence>
<feature type="domain" description="Alcohol dehydrogenase-like N-terminal" evidence="5">
    <location>
        <begin position="25"/>
        <end position="148"/>
    </location>
</feature>
<dbReference type="InterPro" id="IPR011032">
    <property type="entry name" value="GroES-like_sf"/>
</dbReference>
<feature type="domain" description="Alcohol dehydrogenase-like C-terminal" evidence="4">
    <location>
        <begin position="196"/>
        <end position="265"/>
    </location>
</feature>
<dbReference type="RefSeq" id="WP_203865915.1">
    <property type="nucleotide sequence ID" value="NZ_BONW01000010.1"/>
</dbReference>
<name>A0ABQ4DZ04_9ACTN</name>
<evidence type="ECO:0000259" key="4">
    <source>
        <dbReference type="Pfam" id="PF00107"/>
    </source>
</evidence>
<comment type="cofactor">
    <cofactor evidence="1">
        <name>Zn(2+)</name>
        <dbReference type="ChEBI" id="CHEBI:29105"/>
    </cofactor>
</comment>
<dbReference type="EMBL" id="BONW01000010">
    <property type="protein sequence ID" value="GIG87332.1"/>
    <property type="molecule type" value="Genomic_DNA"/>
</dbReference>
<evidence type="ECO:0000256" key="1">
    <source>
        <dbReference type="ARBA" id="ARBA00001947"/>
    </source>
</evidence>
<dbReference type="InterPro" id="IPR013154">
    <property type="entry name" value="ADH-like_N"/>
</dbReference>
<accession>A0ABQ4DZ04</accession>
<organism evidence="6 7">
    <name type="scientific">Plantactinospora endophytica</name>
    <dbReference type="NCBI Taxonomy" id="673535"/>
    <lineage>
        <taxon>Bacteria</taxon>
        <taxon>Bacillati</taxon>
        <taxon>Actinomycetota</taxon>
        <taxon>Actinomycetes</taxon>
        <taxon>Micromonosporales</taxon>
        <taxon>Micromonosporaceae</taxon>
        <taxon>Plantactinospora</taxon>
    </lineage>
</organism>
<dbReference type="CDD" id="cd08283">
    <property type="entry name" value="FDH_like_1"/>
    <property type="match status" value="1"/>
</dbReference>
<keyword evidence="7" id="KW-1185">Reference proteome</keyword>
<gene>
    <name evidence="6" type="primary">fdh_1</name>
    <name evidence="6" type="ORF">Pen02_22680</name>
</gene>
<protein>
    <submittedName>
        <fullName evidence="6">Glutathione-dependent formaldehyde dehydrogenase</fullName>
    </submittedName>
</protein>
<comment type="caution">
    <text evidence="6">The sequence shown here is derived from an EMBL/GenBank/DDBJ whole genome shotgun (WGS) entry which is preliminary data.</text>
</comment>
<evidence type="ECO:0000256" key="3">
    <source>
        <dbReference type="ARBA" id="ARBA00022833"/>
    </source>
</evidence>
<evidence type="ECO:0000313" key="6">
    <source>
        <dbReference type="EMBL" id="GIG87332.1"/>
    </source>
</evidence>
<reference evidence="6 7" key="1">
    <citation type="submission" date="2021-01" db="EMBL/GenBank/DDBJ databases">
        <title>Whole genome shotgun sequence of Plantactinospora endophytica NBRC 110450.</title>
        <authorList>
            <person name="Komaki H."/>
            <person name="Tamura T."/>
        </authorList>
    </citation>
    <scope>NUCLEOTIDE SEQUENCE [LARGE SCALE GENOMIC DNA]</scope>
    <source>
        <strain evidence="6 7">NBRC 110450</strain>
    </source>
</reference>
<dbReference type="Pfam" id="PF00107">
    <property type="entry name" value="ADH_zinc_N"/>
    <property type="match status" value="1"/>
</dbReference>
<evidence type="ECO:0000259" key="5">
    <source>
        <dbReference type="Pfam" id="PF08240"/>
    </source>
</evidence>
<keyword evidence="3" id="KW-0862">Zinc</keyword>
<dbReference type="PANTHER" id="PTHR42813:SF2">
    <property type="entry name" value="DEHYDROGENASE, ZINC-CONTAINING, PUTATIVE (AFU_ORTHOLOGUE AFUA_2G02810)-RELATED"/>
    <property type="match status" value="1"/>
</dbReference>
<dbReference type="PANTHER" id="PTHR42813">
    <property type="entry name" value="ZINC-TYPE ALCOHOL DEHYDROGENASE-LIKE"/>
    <property type="match status" value="1"/>
</dbReference>
<dbReference type="Gene3D" id="3.90.180.10">
    <property type="entry name" value="Medium-chain alcohol dehydrogenases, catalytic domain"/>
    <property type="match status" value="1"/>
</dbReference>
<dbReference type="InterPro" id="IPR013149">
    <property type="entry name" value="ADH-like_C"/>
</dbReference>